<keyword evidence="3" id="KW-1185">Reference proteome</keyword>
<dbReference type="InterPro" id="IPR010730">
    <property type="entry name" value="HET"/>
</dbReference>
<feature type="non-terminal residue" evidence="2">
    <location>
        <position position="208"/>
    </location>
</feature>
<dbReference type="EMBL" id="ML994643">
    <property type="protein sequence ID" value="KAF2183269.1"/>
    <property type="molecule type" value="Genomic_DNA"/>
</dbReference>
<dbReference type="OrthoDB" id="5428863at2759"/>
<sequence>MCSEQILGWINKCANTHGEACSQGLDSTHAPVFVIDVHSRQIRSLAGGEQFAALSYVWGNPRDCKSSSDGNPQQLPSRACHIVEDAIIVTQQLGLQYLWVDRYCIAVEATEKLAQIRHMSEVYSAAFITVIALEGTSCEAGLPGVSKPLQRIQIGAKLETGTLAGSKDLDPIQRSNGTLWKTRAWTLQEATMSRRRLGFLNDMIFLEC</sequence>
<dbReference type="Proteomes" id="UP000800200">
    <property type="component" value="Unassembled WGS sequence"/>
</dbReference>
<proteinExistence type="predicted"/>
<protein>
    <submittedName>
        <fullName evidence="2">HET-domain-containing protein</fullName>
    </submittedName>
</protein>
<organism evidence="2 3">
    <name type="scientific">Zopfia rhizophila CBS 207.26</name>
    <dbReference type="NCBI Taxonomy" id="1314779"/>
    <lineage>
        <taxon>Eukaryota</taxon>
        <taxon>Fungi</taxon>
        <taxon>Dikarya</taxon>
        <taxon>Ascomycota</taxon>
        <taxon>Pezizomycotina</taxon>
        <taxon>Dothideomycetes</taxon>
        <taxon>Dothideomycetes incertae sedis</taxon>
        <taxon>Zopfiaceae</taxon>
        <taxon>Zopfia</taxon>
    </lineage>
</organism>
<dbReference type="PANTHER" id="PTHR33112:SF16">
    <property type="entry name" value="HETEROKARYON INCOMPATIBILITY DOMAIN-CONTAINING PROTEIN"/>
    <property type="match status" value="1"/>
</dbReference>
<dbReference type="AlphaFoldDB" id="A0A6A6DYB7"/>
<name>A0A6A6DYB7_9PEZI</name>
<accession>A0A6A6DYB7</accession>
<evidence type="ECO:0000259" key="1">
    <source>
        <dbReference type="Pfam" id="PF06985"/>
    </source>
</evidence>
<dbReference type="PANTHER" id="PTHR33112">
    <property type="entry name" value="DOMAIN PROTEIN, PUTATIVE-RELATED"/>
    <property type="match status" value="1"/>
</dbReference>
<evidence type="ECO:0000313" key="3">
    <source>
        <dbReference type="Proteomes" id="UP000800200"/>
    </source>
</evidence>
<feature type="domain" description="Heterokaryon incompatibility" evidence="1">
    <location>
        <begin position="51"/>
        <end position="189"/>
    </location>
</feature>
<dbReference type="Pfam" id="PF06985">
    <property type="entry name" value="HET"/>
    <property type="match status" value="1"/>
</dbReference>
<reference evidence="2" key="1">
    <citation type="journal article" date="2020" name="Stud. Mycol.">
        <title>101 Dothideomycetes genomes: a test case for predicting lifestyles and emergence of pathogens.</title>
        <authorList>
            <person name="Haridas S."/>
            <person name="Albert R."/>
            <person name="Binder M."/>
            <person name="Bloem J."/>
            <person name="Labutti K."/>
            <person name="Salamov A."/>
            <person name="Andreopoulos B."/>
            <person name="Baker S."/>
            <person name="Barry K."/>
            <person name="Bills G."/>
            <person name="Bluhm B."/>
            <person name="Cannon C."/>
            <person name="Castanera R."/>
            <person name="Culley D."/>
            <person name="Daum C."/>
            <person name="Ezra D."/>
            <person name="Gonzalez J."/>
            <person name="Henrissat B."/>
            <person name="Kuo A."/>
            <person name="Liang C."/>
            <person name="Lipzen A."/>
            <person name="Lutzoni F."/>
            <person name="Magnuson J."/>
            <person name="Mondo S."/>
            <person name="Nolan M."/>
            <person name="Ohm R."/>
            <person name="Pangilinan J."/>
            <person name="Park H.-J."/>
            <person name="Ramirez L."/>
            <person name="Alfaro M."/>
            <person name="Sun H."/>
            <person name="Tritt A."/>
            <person name="Yoshinaga Y."/>
            <person name="Zwiers L.-H."/>
            <person name="Turgeon B."/>
            <person name="Goodwin S."/>
            <person name="Spatafora J."/>
            <person name="Crous P."/>
            <person name="Grigoriev I."/>
        </authorList>
    </citation>
    <scope>NUCLEOTIDE SEQUENCE</scope>
    <source>
        <strain evidence="2">CBS 207.26</strain>
    </source>
</reference>
<evidence type="ECO:0000313" key="2">
    <source>
        <dbReference type="EMBL" id="KAF2183269.1"/>
    </source>
</evidence>
<gene>
    <name evidence="2" type="ORF">K469DRAFT_583557</name>
</gene>